<evidence type="ECO:0000256" key="5">
    <source>
        <dbReference type="ARBA" id="ARBA00012022"/>
    </source>
</evidence>
<dbReference type="InterPro" id="IPR039386">
    <property type="entry name" value="Homoaconitase_swivel"/>
</dbReference>
<keyword evidence="11 17" id="KW-0411">Iron-sulfur</keyword>
<evidence type="ECO:0000256" key="9">
    <source>
        <dbReference type="ARBA" id="ARBA00022946"/>
    </source>
</evidence>
<dbReference type="EMBL" id="QJNS01000055">
    <property type="protein sequence ID" value="RYO90506.1"/>
    <property type="molecule type" value="Genomic_DNA"/>
</dbReference>
<dbReference type="NCBIfam" id="TIGR00139">
    <property type="entry name" value="h_aconitase"/>
    <property type="match status" value="1"/>
</dbReference>
<comment type="function">
    <text evidence="1 17">Catalyzes the reversible hydration of cis-homoaconitate to (2R,3S)-homoisocitrate, a step in the alpha-aminoadipate pathway for lysine biosynthesis.</text>
</comment>
<comment type="cofactor">
    <cofactor evidence="17">
        <name>[4Fe-4S] cluster</name>
        <dbReference type="ChEBI" id="CHEBI:49883"/>
    </cofactor>
    <text evidence="17">Binds 1 [4Fe-4S] cluster per subunit.</text>
</comment>
<comment type="similarity">
    <text evidence="4 17">Belongs to the aconitase/IPM isomerase family.</text>
</comment>
<evidence type="ECO:0000313" key="20">
    <source>
        <dbReference type="EMBL" id="RYO90506.1"/>
    </source>
</evidence>
<dbReference type="EC" id="4.2.1.36" evidence="5 17"/>
<evidence type="ECO:0000256" key="13">
    <source>
        <dbReference type="ARBA" id="ARBA00023154"/>
    </source>
</evidence>
<evidence type="ECO:0000256" key="1">
    <source>
        <dbReference type="ARBA" id="ARBA00003422"/>
    </source>
</evidence>
<evidence type="ECO:0000256" key="4">
    <source>
        <dbReference type="ARBA" id="ARBA00007185"/>
    </source>
</evidence>
<keyword evidence="7 17" id="KW-0028">Amino-acid biosynthesis</keyword>
<dbReference type="PROSITE" id="PS00450">
    <property type="entry name" value="ACONITASE_1"/>
    <property type="match status" value="1"/>
</dbReference>
<comment type="catalytic activity">
    <reaction evidence="15 17">
        <text>(2R,3S)-homoisocitrate = cis-homoaconitate + H2O</text>
        <dbReference type="Rhea" id="RHEA:15485"/>
        <dbReference type="ChEBI" id="CHEBI:15377"/>
        <dbReference type="ChEBI" id="CHEBI:15404"/>
        <dbReference type="ChEBI" id="CHEBI:58174"/>
        <dbReference type="EC" id="4.2.1.36"/>
    </reaction>
</comment>
<dbReference type="InterPro" id="IPR015928">
    <property type="entry name" value="Aconitase/3IPM_dehydase_swvl"/>
</dbReference>
<dbReference type="Gene3D" id="3.30.499.10">
    <property type="entry name" value="Aconitase, domain 3"/>
    <property type="match status" value="2"/>
</dbReference>
<keyword evidence="21" id="KW-1185">Reference proteome</keyword>
<dbReference type="PRINTS" id="PR00415">
    <property type="entry name" value="ACONITASE"/>
</dbReference>
<organism evidence="20 21">
    <name type="scientific">Monosporascus cannonballus</name>
    <dbReference type="NCBI Taxonomy" id="155416"/>
    <lineage>
        <taxon>Eukaryota</taxon>
        <taxon>Fungi</taxon>
        <taxon>Dikarya</taxon>
        <taxon>Ascomycota</taxon>
        <taxon>Pezizomycotina</taxon>
        <taxon>Sordariomycetes</taxon>
        <taxon>Xylariomycetidae</taxon>
        <taxon>Xylariales</taxon>
        <taxon>Xylariales incertae sedis</taxon>
        <taxon>Monosporascus</taxon>
    </lineage>
</organism>
<dbReference type="PANTHER" id="PTHR43822">
    <property type="entry name" value="HOMOACONITASE, MITOCHONDRIAL-RELATED"/>
    <property type="match status" value="1"/>
</dbReference>
<dbReference type="InterPro" id="IPR001030">
    <property type="entry name" value="Acoase/IPM_deHydtase_lsu_aba"/>
</dbReference>
<dbReference type="SUPFAM" id="SSF52016">
    <property type="entry name" value="LeuD/IlvD-like"/>
    <property type="match status" value="1"/>
</dbReference>
<evidence type="ECO:0000256" key="6">
    <source>
        <dbReference type="ARBA" id="ARBA00021560"/>
    </source>
</evidence>
<evidence type="ECO:0000256" key="17">
    <source>
        <dbReference type="RuleBase" id="RU362038"/>
    </source>
</evidence>
<dbReference type="InterPro" id="IPR004418">
    <property type="entry name" value="Homoaconitase_mito"/>
</dbReference>
<dbReference type="Proteomes" id="UP000294003">
    <property type="component" value="Unassembled WGS sequence"/>
</dbReference>
<name>A0ABY0HCY4_9PEZI</name>
<evidence type="ECO:0000256" key="16">
    <source>
        <dbReference type="ARBA" id="ARBA00032706"/>
    </source>
</evidence>
<keyword evidence="13 17" id="KW-0457">Lysine biosynthesis</keyword>
<dbReference type="PANTHER" id="PTHR43822:SF2">
    <property type="entry name" value="HOMOACONITASE, MITOCHONDRIAL"/>
    <property type="match status" value="1"/>
</dbReference>
<dbReference type="InterPro" id="IPR018136">
    <property type="entry name" value="Aconitase_4Fe-4S_BS"/>
</dbReference>
<evidence type="ECO:0000259" key="18">
    <source>
        <dbReference type="Pfam" id="PF00330"/>
    </source>
</evidence>
<sequence>MWARSAGLARRRPLSISRCSRSSKIPTSLREASTSVPWGSLEAKRPPQTLTEKIVQKHAILDPGKRAAPRPGDYITVLSKFIQVGATKVRSAAQLVFTLDHDVQNTSPANLRRYAEIEAFAAEQGIMVEEGYAWPGTMVVASDSHSNMLGAIGCLGTPIVRTDAMAIWQSGRTWYQLAPVARLTLTGKAPVGITGKDIILALCMLFKSDVLNHAVEINGTPETLASIPIDSRLTISNMSTEWGALSCLFPIDETLEHWLRRKADEAALYDNRTTEKRINHARIDELFANPPKADRDAVYAKQLYLNLSTLYSPYVTGPDSVKVATPLHEIAQKNIKIDRAYLVSCTNSRASDIASAAKVFKDAAKANPGTKPKVADGVKFYISAASAPEQKAAEAAGDWQALVDAGAQPMPSGCAQCIGLGVQVGISASNRNFKGRMGSREAQAYLASPEVVAASALRGTITGPGAYQVPADWSGVDYGYGTGAEPTTEDKLANLVQQMDSLIERVESAVGESDETQTEILPGFPDKISGQITWLDSDNLSTDGIYPGTLTYRDDVTKDEMARACMQNYDPDFGAVARPGDILVSGYNFGTGSSREQAVTAILAKQIPLVVAGSFGNIFARNSINNALVSLEVPRLVERLRAHFFSTAEEKREGEGEGKPVLTRRTGWTLTWHVRRSVVEVQEGPDGTTWTEKVGELPATVQAIIAAGGLEAWIRAEVAKSGP</sequence>
<dbReference type="CDD" id="cd01674">
    <property type="entry name" value="Homoaconitase_Swivel"/>
    <property type="match status" value="1"/>
</dbReference>
<evidence type="ECO:0000256" key="2">
    <source>
        <dbReference type="ARBA" id="ARBA00004173"/>
    </source>
</evidence>
<accession>A0ABY0HCY4</accession>
<dbReference type="InterPro" id="IPR036008">
    <property type="entry name" value="Aconitase_4Fe-4S_dom"/>
</dbReference>
<reference evidence="20 21" key="1">
    <citation type="submission" date="2018-06" db="EMBL/GenBank/DDBJ databases">
        <title>Complete Genomes of Monosporascus.</title>
        <authorList>
            <person name="Robinson A.J."/>
            <person name="Natvig D.O."/>
        </authorList>
    </citation>
    <scope>NUCLEOTIDE SEQUENCE [LARGE SCALE GENOMIC DNA]</scope>
    <source>
        <strain evidence="20 21">CBS 609.92</strain>
    </source>
</reference>
<dbReference type="Pfam" id="PF00694">
    <property type="entry name" value="Aconitase_C"/>
    <property type="match status" value="1"/>
</dbReference>
<dbReference type="InterPro" id="IPR050067">
    <property type="entry name" value="IPM_dehydratase_rel_enz"/>
</dbReference>
<dbReference type="InterPro" id="IPR000573">
    <property type="entry name" value="AconitaseA/IPMdHydase_ssu_swvl"/>
</dbReference>
<feature type="domain" description="Aconitase A/isopropylmalate dehydratase small subunit swivel" evidence="19">
    <location>
        <begin position="512"/>
        <end position="635"/>
    </location>
</feature>
<evidence type="ECO:0000256" key="3">
    <source>
        <dbReference type="ARBA" id="ARBA00005106"/>
    </source>
</evidence>
<dbReference type="InterPro" id="IPR015931">
    <property type="entry name" value="Acnase/IPM_dHydase_lsu_aba_1/3"/>
</dbReference>
<protein>
    <recommendedName>
        <fullName evidence="6 17">Homoaconitase, mitochondrial</fullName>
        <ecNumber evidence="5 17">4.2.1.36</ecNumber>
    </recommendedName>
    <alternativeName>
        <fullName evidence="16 17">Homoaconitate hydratase</fullName>
    </alternativeName>
</protein>
<evidence type="ECO:0000256" key="14">
    <source>
        <dbReference type="ARBA" id="ARBA00023239"/>
    </source>
</evidence>
<dbReference type="Pfam" id="PF00330">
    <property type="entry name" value="Aconitase"/>
    <property type="match status" value="1"/>
</dbReference>
<evidence type="ECO:0000256" key="12">
    <source>
        <dbReference type="ARBA" id="ARBA00023128"/>
    </source>
</evidence>
<dbReference type="Gene3D" id="3.20.19.10">
    <property type="entry name" value="Aconitase, domain 4"/>
    <property type="match status" value="1"/>
</dbReference>
<evidence type="ECO:0000313" key="21">
    <source>
        <dbReference type="Proteomes" id="UP000294003"/>
    </source>
</evidence>
<gene>
    <name evidence="20" type="ORF">DL762_002641</name>
</gene>
<evidence type="ECO:0000256" key="11">
    <source>
        <dbReference type="ARBA" id="ARBA00023014"/>
    </source>
</evidence>
<evidence type="ECO:0000256" key="10">
    <source>
        <dbReference type="ARBA" id="ARBA00023004"/>
    </source>
</evidence>
<evidence type="ECO:0000256" key="8">
    <source>
        <dbReference type="ARBA" id="ARBA00022723"/>
    </source>
</evidence>
<proteinExistence type="inferred from homology"/>
<evidence type="ECO:0000256" key="15">
    <source>
        <dbReference type="ARBA" id="ARBA00029338"/>
    </source>
</evidence>
<evidence type="ECO:0000256" key="7">
    <source>
        <dbReference type="ARBA" id="ARBA00022605"/>
    </source>
</evidence>
<keyword evidence="12 17" id="KW-0496">Mitochondrion</keyword>
<dbReference type="SUPFAM" id="SSF53732">
    <property type="entry name" value="Aconitase iron-sulfur domain"/>
    <property type="match status" value="1"/>
</dbReference>
<evidence type="ECO:0000259" key="19">
    <source>
        <dbReference type="Pfam" id="PF00694"/>
    </source>
</evidence>
<keyword evidence="8 17" id="KW-0479">Metal-binding</keyword>
<comment type="pathway">
    <text evidence="3 17">Amino-acid biosynthesis; L-lysine biosynthesis via AAA pathway; L-alpha-aminoadipate from 2-oxoglutarate: step 3/5.</text>
</comment>
<comment type="caution">
    <text evidence="20">The sequence shown here is derived from an EMBL/GenBank/DDBJ whole genome shotgun (WGS) entry which is preliminary data.</text>
</comment>
<keyword evidence="9 17" id="KW-0809">Transit peptide</keyword>
<keyword evidence="14 17" id="KW-0456">Lyase</keyword>
<keyword evidence="10 17" id="KW-0408">Iron</keyword>
<feature type="domain" description="Aconitase/3-isopropylmalate dehydratase large subunit alpha/beta/alpha" evidence="18">
    <location>
        <begin position="110"/>
        <end position="459"/>
    </location>
</feature>
<comment type="subcellular location">
    <subcellularLocation>
        <location evidence="2 17">Mitochondrion</location>
    </subcellularLocation>
</comment>